<name>F0ST77_RUBBR</name>
<sequence length="344" mass="38328">MHNVRADWEVRRKRCRPYGDWCILVGLESWLNGNADALSVQPPGGKDDTVRKWIPHAIVVCGLCLFAAVWLRFVPDPVPDAFVNGHEQLRDDSAAVEGEFVIYRIDKAMWDAFSKSPEELGMPVANAGYVWREPGRFRFDITEGGMQPGYSVAAEGDVLYELDAPHPGVERALRIHRRSSERGKLVESFYTHSIARSIDHLWSEGYMTYVDAAKRRDTMLTSTSSGGYLLQSKDPAATGLKAEYAASELHPFERTSASYTIGGVSAKGETRVESTEVDCLLLPSKIVSVVESPPNSYTEVVVLRLKPLSKKSPIADPITPKTFDDLNATYSVMDVRENRRGLFD</sequence>
<feature type="transmembrane region" description="Helical" evidence="1">
    <location>
        <begin position="53"/>
        <end position="73"/>
    </location>
</feature>
<accession>F0ST77</accession>
<protein>
    <submittedName>
        <fullName evidence="2">Uncharacterized protein</fullName>
    </submittedName>
</protein>
<keyword evidence="1" id="KW-1133">Transmembrane helix</keyword>
<dbReference type="EMBL" id="CP002546">
    <property type="protein sequence ID" value="ADY59288.1"/>
    <property type="molecule type" value="Genomic_DNA"/>
</dbReference>
<dbReference type="KEGG" id="pbs:Plabr_1677"/>
<dbReference type="HOGENOM" id="CLU_806283_0_0_0"/>
<dbReference type="STRING" id="756272.Plabr_1677"/>
<gene>
    <name evidence="2" type="ordered locus">Plabr_1677</name>
</gene>
<evidence type="ECO:0000256" key="1">
    <source>
        <dbReference type="SAM" id="Phobius"/>
    </source>
</evidence>
<keyword evidence="3" id="KW-1185">Reference proteome</keyword>
<dbReference type="Proteomes" id="UP000006860">
    <property type="component" value="Chromosome"/>
</dbReference>
<keyword evidence="1" id="KW-0812">Transmembrane</keyword>
<reference evidence="3" key="1">
    <citation type="submission" date="2011-02" db="EMBL/GenBank/DDBJ databases">
        <title>The complete genome of Planctomyces brasiliensis DSM 5305.</title>
        <authorList>
            <person name="Lucas S."/>
            <person name="Copeland A."/>
            <person name="Lapidus A."/>
            <person name="Bruce D."/>
            <person name="Goodwin L."/>
            <person name="Pitluck S."/>
            <person name="Kyrpides N."/>
            <person name="Mavromatis K."/>
            <person name="Pagani I."/>
            <person name="Ivanova N."/>
            <person name="Ovchinnikova G."/>
            <person name="Lu M."/>
            <person name="Detter J.C."/>
            <person name="Han C."/>
            <person name="Land M."/>
            <person name="Hauser L."/>
            <person name="Markowitz V."/>
            <person name="Cheng J.-F."/>
            <person name="Hugenholtz P."/>
            <person name="Woyke T."/>
            <person name="Wu D."/>
            <person name="Tindall B."/>
            <person name="Pomrenke H.G."/>
            <person name="Brambilla E."/>
            <person name="Klenk H.-P."/>
            <person name="Eisen J.A."/>
        </authorList>
    </citation>
    <scope>NUCLEOTIDE SEQUENCE [LARGE SCALE GENOMIC DNA]</scope>
    <source>
        <strain evidence="3">ATCC 49424 / DSM 5305 / JCM 21570 / NBRC 103401 / IFAM 1448</strain>
    </source>
</reference>
<organism evidence="2 3">
    <name type="scientific">Rubinisphaera brasiliensis (strain ATCC 49424 / DSM 5305 / JCM 21570 / IAM 15109 / NBRC 103401 / IFAM 1448)</name>
    <name type="common">Planctomyces brasiliensis</name>
    <dbReference type="NCBI Taxonomy" id="756272"/>
    <lineage>
        <taxon>Bacteria</taxon>
        <taxon>Pseudomonadati</taxon>
        <taxon>Planctomycetota</taxon>
        <taxon>Planctomycetia</taxon>
        <taxon>Planctomycetales</taxon>
        <taxon>Planctomycetaceae</taxon>
        <taxon>Rubinisphaera</taxon>
    </lineage>
</organism>
<evidence type="ECO:0000313" key="3">
    <source>
        <dbReference type="Proteomes" id="UP000006860"/>
    </source>
</evidence>
<dbReference type="AlphaFoldDB" id="F0ST77"/>
<evidence type="ECO:0000313" key="2">
    <source>
        <dbReference type="EMBL" id="ADY59288.1"/>
    </source>
</evidence>
<keyword evidence="1" id="KW-0472">Membrane</keyword>
<proteinExistence type="predicted"/>